<accession>A0AAN9KUK3</accession>
<evidence type="ECO:0000313" key="1">
    <source>
        <dbReference type="EMBL" id="KAK7323521.1"/>
    </source>
</evidence>
<organism evidence="1 2">
    <name type="scientific">Canavalia gladiata</name>
    <name type="common">Sword bean</name>
    <name type="synonym">Dolichos gladiatus</name>
    <dbReference type="NCBI Taxonomy" id="3824"/>
    <lineage>
        <taxon>Eukaryota</taxon>
        <taxon>Viridiplantae</taxon>
        <taxon>Streptophyta</taxon>
        <taxon>Embryophyta</taxon>
        <taxon>Tracheophyta</taxon>
        <taxon>Spermatophyta</taxon>
        <taxon>Magnoliopsida</taxon>
        <taxon>eudicotyledons</taxon>
        <taxon>Gunneridae</taxon>
        <taxon>Pentapetalae</taxon>
        <taxon>rosids</taxon>
        <taxon>fabids</taxon>
        <taxon>Fabales</taxon>
        <taxon>Fabaceae</taxon>
        <taxon>Papilionoideae</taxon>
        <taxon>50 kb inversion clade</taxon>
        <taxon>NPAAA clade</taxon>
        <taxon>indigoferoid/millettioid clade</taxon>
        <taxon>Phaseoleae</taxon>
        <taxon>Canavalia</taxon>
    </lineage>
</organism>
<dbReference type="Proteomes" id="UP001367508">
    <property type="component" value="Unassembled WGS sequence"/>
</dbReference>
<comment type="caution">
    <text evidence="1">The sequence shown here is derived from an EMBL/GenBank/DDBJ whole genome shotgun (WGS) entry which is preliminary data.</text>
</comment>
<keyword evidence="2" id="KW-1185">Reference proteome</keyword>
<evidence type="ECO:0000313" key="2">
    <source>
        <dbReference type="Proteomes" id="UP001367508"/>
    </source>
</evidence>
<protein>
    <submittedName>
        <fullName evidence="1">Uncharacterized protein</fullName>
    </submittedName>
</protein>
<reference evidence="1 2" key="1">
    <citation type="submission" date="2024-01" db="EMBL/GenBank/DDBJ databases">
        <title>The genomes of 5 underutilized Papilionoideae crops provide insights into root nodulation and disease resistanc.</title>
        <authorList>
            <person name="Jiang F."/>
        </authorList>
    </citation>
    <scope>NUCLEOTIDE SEQUENCE [LARGE SCALE GENOMIC DNA]</scope>
    <source>
        <strain evidence="1">LVBAO_FW01</strain>
        <tissue evidence="1">Leaves</tissue>
    </source>
</reference>
<sequence length="188" mass="20940">MHAPRLQEMSMHKLFPCGLRRVRDNQLLDFEDNFLHYESFSAFLFWYNALHGEPISYGNWSPGGSNPCPGACPGGSDSSAVPLGHTFMLVVSEETPTCRKASHYSAEHVLEFSLESSTICLVDINLFFIMSAAIVHVQGHKEYGVGIYKIIDEPETPIPPFLDILTLVCLEQSWDIGVSSTFKASIQL</sequence>
<dbReference type="AlphaFoldDB" id="A0AAN9KUK3"/>
<name>A0AAN9KUK3_CANGL</name>
<dbReference type="EMBL" id="JAYMYQ010000006">
    <property type="protein sequence ID" value="KAK7323521.1"/>
    <property type="molecule type" value="Genomic_DNA"/>
</dbReference>
<proteinExistence type="predicted"/>
<gene>
    <name evidence="1" type="ORF">VNO77_26998</name>
</gene>